<evidence type="ECO:0000256" key="4">
    <source>
        <dbReference type="ARBA" id="ARBA00022679"/>
    </source>
</evidence>
<keyword evidence="11" id="KW-1208">Phospholipid metabolism</keyword>
<evidence type="ECO:0000256" key="8">
    <source>
        <dbReference type="ARBA" id="ARBA00023098"/>
    </source>
</evidence>
<dbReference type="InterPro" id="IPR022924">
    <property type="entry name" value="Cardiolipin_synthase"/>
</dbReference>
<accession>A0A1Y5I052</accession>
<dbReference type="FunFam" id="3.30.870.10:FF:000014">
    <property type="entry name" value="Cardiolipin synthase"/>
    <property type="match status" value="1"/>
</dbReference>
<proteinExistence type="predicted"/>
<sequence length="467" mass="52765">MWSDVATWTWTLIIYSSGIIAAIDAIWHGRTSQGTLAWVLALAVVPFIALPLYLLFGSRKFHGYTKARKASKKAITQLEQYQSELNKKLPQQQNSPTFRPLEALARLPQSDHNQVQLLINGEQTFAHIFQALDYAKQSILIQFYRIQDDQLGKRLQRALVKKAQQGVEVFLLYDEIGSSGLNQNYIKTLRTAGVHCSRFNPLQIQHRMQVNFRNHRKLIVIDGETCFIGGHNIGDEYLGLDPKVGPWRDTHVQIDGPATQAAQLSFIEDWYGATNTVPELPWKPWISDKSAKVLIIPGGPADPVETISLCFTHIIAQAKNRLWIATPYFIPDLKVMGALQLAALKGIDIRILLPQKTDNPIVSLATHNYVTELSQHGIKFFQYQAGFMHQKVMLIDQNLSFVGSANLDNRSLRINFELNALIECKDTASQVEMMLDNDFLQSRPSPLKHSRLHTLLTKAARLLSPIL</sequence>
<keyword evidence="6" id="KW-0677">Repeat</keyword>
<dbReference type="Pfam" id="PF13091">
    <property type="entry name" value="PLDc_2"/>
    <property type="match status" value="2"/>
</dbReference>
<evidence type="ECO:0000256" key="9">
    <source>
        <dbReference type="ARBA" id="ARBA00023136"/>
    </source>
</evidence>
<comment type="subcellular location">
    <subcellularLocation>
        <location evidence="1">Cell membrane</location>
        <topology evidence="1">Multi-pass membrane protein</topology>
    </subcellularLocation>
</comment>
<keyword evidence="2" id="KW-1003">Cell membrane</keyword>
<evidence type="ECO:0000256" key="2">
    <source>
        <dbReference type="ARBA" id="ARBA00022475"/>
    </source>
</evidence>
<dbReference type="AlphaFoldDB" id="A0A1Y5I052"/>
<evidence type="ECO:0000256" key="11">
    <source>
        <dbReference type="ARBA" id="ARBA00023264"/>
    </source>
</evidence>
<feature type="domain" description="PLD phosphodiesterase" evidence="14">
    <location>
        <begin position="384"/>
        <end position="411"/>
    </location>
</feature>
<reference evidence="16" key="1">
    <citation type="journal article" date="2017" name="Proc. Natl. Acad. Sci. U.S.A.">
        <title>Simulation of Deepwater Horizon oil plume reveals substrate specialization within a complex community of hydrocarbon degraders.</title>
        <authorList>
            <person name="Hu P."/>
            <person name="Dubinsky E.A."/>
            <person name="Probst A.J."/>
            <person name="Wang J."/>
            <person name="Sieber C.M.K."/>
            <person name="Tom L.M."/>
            <person name="Gardinali P."/>
            <person name="Banfield J.F."/>
            <person name="Atlas R.M."/>
            <person name="Andersen G.L."/>
        </authorList>
    </citation>
    <scope>NUCLEOTIDE SEQUENCE [LARGE SCALE GENOMIC DNA]</scope>
</reference>
<dbReference type="GO" id="GO:0005886">
    <property type="term" value="C:plasma membrane"/>
    <property type="evidence" value="ECO:0007669"/>
    <property type="project" value="UniProtKB-SubCell"/>
</dbReference>
<keyword evidence="10" id="KW-0594">Phospholipid biosynthesis</keyword>
<keyword evidence="5 13" id="KW-0812">Transmembrane</keyword>
<dbReference type="Proteomes" id="UP000227088">
    <property type="component" value="Unassembled WGS sequence"/>
</dbReference>
<evidence type="ECO:0000256" key="12">
    <source>
        <dbReference type="NCBIfam" id="TIGR04265"/>
    </source>
</evidence>
<dbReference type="EMBL" id="MABE01000282">
    <property type="protein sequence ID" value="OUS40652.1"/>
    <property type="molecule type" value="Genomic_DNA"/>
</dbReference>
<feature type="domain" description="PLD phosphodiesterase" evidence="14">
    <location>
        <begin position="210"/>
        <end position="237"/>
    </location>
</feature>
<dbReference type="SMART" id="SM00155">
    <property type="entry name" value="PLDc"/>
    <property type="match status" value="2"/>
</dbReference>
<keyword evidence="9 13" id="KW-0472">Membrane</keyword>
<dbReference type="EC" id="2.7.8.-" evidence="12"/>
<feature type="transmembrane region" description="Helical" evidence="13">
    <location>
        <begin position="12"/>
        <end position="29"/>
    </location>
</feature>
<dbReference type="InterPro" id="IPR027379">
    <property type="entry name" value="CLS_N"/>
</dbReference>
<evidence type="ECO:0000256" key="6">
    <source>
        <dbReference type="ARBA" id="ARBA00022737"/>
    </source>
</evidence>
<dbReference type="InterPro" id="IPR025202">
    <property type="entry name" value="PLD-like_dom"/>
</dbReference>
<gene>
    <name evidence="15" type="ORF">A9R00_04940</name>
</gene>
<dbReference type="GO" id="GO:0032049">
    <property type="term" value="P:cardiolipin biosynthetic process"/>
    <property type="evidence" value="ECO:0007669"/>
    <property type="project" value="UniProtKB-UniRule"/>
</dbReference>
<evidence type="ECO:0000256" key="1">
    <source>
        <dbReference type="ARBA" id="ARBA00004651"/>
    </source>
</evidence>
<evidence type="ECO:0000256" key="7">
    <source>
        <dbReference type="ARBA" id="ARBA00022989"/>
    </source>
</evidence>
<keyword evidence="8" id="KW-0443">Lipid metabolism</keyword>
<feature type="transmembrane region" description="Helical" evidence="13">
    <location>
        <begin position="35"/>
        <end position="56"/>
    </location>
</feature>
<evidence type="ECO:0000313" key="15">
    <source>
        <dbReference type="EMBL" id="OUS40652.1"/>
    </source>
</evidence>
<evidence type="ECO:0000313" key="16">
    <source>
        <dbReference type="Proteomes" id="UP000227088"/>
    </source>
</evidence>
<dbReference type="NCBIfam" id="TIGR04265">
    <property type="entry name" value="bac_cardiolipin"/>
    <property type="match status" value="1"/>
</dbReference>
<evidence type="ECO:0000256" key="3">
    <source>
        <dbReference type="ARBA" id="ARBA00022516"/>
    </source>
</evidence>
<evidence type="ECO:0000256" key="10">
    <source>
        <dbReference type="ARBA" id="ARBA00023209"/>
    </source>
</evidence>
<comment type="caution">
    <text evidence="15">The sequence shown here is derived from an EMBL/GenBank/DDBJ whole genome shotgun (WGS) entry which is preliminary data.</text>
</comment>
<dbReference type="Gene3D" id="3.30.870.10">
    <property type="entry name" value="Endonuclease Chain A"/>
    <property type="match status" value="2"/>
</dbReference>
<keyword evidence="3" id="KW-0444">Lipid biosynthesis</keyword>
<dbReference type="InterPro" id="IPR001736">
    <property type="entry name" value="PLipase_D/transphosphatidylase"/>
</dbReference>
<dbReference type="PROSITE" id="PS50035">
    <property type="entry name" value="PLD"/>
    <property type="match status" value="2"/>
</dbReference>
<dbReference type="SUPFAM" id="SSF56024">
    <property type="entry name" value="Phospholipase D/nuclease"/>
    <property type="match status" value="2"/>
</dbReference>
<dbReference type="PANTHER" id="PTHR21248:SF22">
    <property type="entry name" value="PHOSPHOLIPASE D"/>
    <property type="match status" value="1"/>
</dbReference>
<evidence type="ECO:0000256" key="13">
    <source>
        <dbReference type="SAM" id="Phobius"/>
    </source>
</evidence>
<protein>
    <recommendedName>
        <fullName evidence="12">Cardiolipin synthase</fullName>
        <ecNumber evidence="12">2.7.8.-</ecNumber>
    </recommendedName>
</protein>
<dbReference type="PANTHER" id="PTHR21248">
    <property type="entry name" value="CARDIOLIPIN SYNTHASE"/>
    <property type="match status" value="1"/>
</dbReference>
<dbReference type="GO" id="GO:0008808">
    <property type="term" value="F:cardiolipin synthase activity"/>
    <property type="evidence" value="ECO:0007669"/>
    <property type="project" value="UniProtKB-UniRule"/>
</dbReference>
<evidence type="ECO:0000259" key="14">
    <source>
        <dbReference type="PROSITE" id="PS50035"/>
    </source>
</evidence>
<evidence type="ECO:0000256" key="5">
    <source>
        <dbReference type="ARBA" id="ARBA00022692"/>
    </source>
</evidence>
<name>A0A1Y5I052_OLEAN</name>
<organism evidence="15 16">
    <name type="scientific">Oleispira antarctica</name>
    <dbReference type="NCBI Taxonomy" id="188908"/>
    <lineage>
        <taxon>Bacteria</taxon>
        <taxon>Pseudomonadati</taxon>
        <taxon>Pseudomonadota</taxon>
        <taxon>Gammaproteobacteria</taxon>
        <taxon>Oceanospirillales</taxon>
        <taxon>Oceanospirillaceae</taxon>
        <taxon>Oleispira</taxon>
    </lineage>
</organism>
<keyword evidence="4" id="KW-0808">Transferase</keyword>
<dbReference type="Pfam" id="PF13396">
    <property type="entry name" value="PLDc_N"/>
    <property type="match status" value="1"/>
</dbReference>
<keyword evidence="7 13" id="KW-1133">Transmembrane helix</keyword>